<dbReference type="PIRSF" id="PIRSF037226">
    <property type="entry name" value="Amidohydrolase_ACY1L2_prd"/>
    <property type="match status" value="1"/>
</dbReference>
<comment type="similarity">
    <text evidence="1">Belongs to the peptidase M20A family.</text>
</comment>
<feature type="domain" description="Peptidase M20 dimerisation" evidence="2">
    <location>
        <begin position="171"/>
        <end position="258"/>
    </location>
</feature>
<protein>
    <recommendedName>
        <fullName evidence="1">Peptidase M20 domain-containing protein 2</fullName>
    </recommendedName>
</protein>
<dbReference type="CDD" id="cd05672">
    <property type="entry name" value="M20_ACY1L2-like"/>
    <property type="match status" value="1"/>
</dbReference>
<dbReference type="InterPro" id="IPR052030">
    <property type="entry name" value="Peptidase_M20/M20A_hydrolases"/>
</dbReference>
<dbReference type="GO" id="GO:0071713">
    <property type="term" value="F:para-aminobenzoyl-glutamate hydrolase activity"/>
    <property type="evidence" value="ECO:0007669"/>
    <property type="project" value="TreeGrafter"/>
</dbReference>
<dbReference type="GO" id="GO:0005737">
    <property type="term" value="C:cytoplasm"/>
    <property type="evidence" value="ECO:0007669"/>
    <property type="project" value="TreeGrafter"/>
</dbReference>
<sequence>MKANLKNELDKVIHDLTDLSDTIFNHPELGDQEFESMKRLTDYLTVHQFDVEKGIVGRDTAFKATYSSGKPGPQIAYLAEYDALPGIGHGCGHNLIGTMSVGAGVVLSKLIDEIGGTVHVFGTPAEETNGAKVPMSEQGVFEGVDAAMILHPSDVSQESGDSLAMDAIQFEYHGKTAHAAAAPEEGINALDSVLQLFNGINALRQHVKSDVRIHGVIPEGGEAANVVPDKAVAQFYVRAADRSYLNEVVEKVKNIAEGAASMTGATLEISNYELSYDDMTTNKVLSDLFTANLKETSRLPVHGSKESYGSIDMGNVSQVVPAIHPYIGLNKEGLIGHTKEFADQTITEDGHLALYEGALSLAKTGYDLLTNEEALKAMKEEFNKNKAQALV</sequence>
<proteinExistence type="inferred from homology"/>
<dbReference type="Pfam" id="PF01546">
    <property type="entry name" value="Peptidase_M20"/>
    <property type="match status" value="1"/>
</dbReference>
<dbReference type="InterPro" id="IPR011650">
    <property type="entry name" value="Peptidase_M20_dimer"/>
</dbReference>
<dbReference type="SUPFAM" id="SSF55031">
    <property type="entry name" value="Bacterial exopeptidase dimerisation domain"/>
    <property type="match status" value="1"/>
</dbReference>
<dbReference type="InterPro" id="IPR036264">
    <property type="entry name" value="Bact_exopeptidase_dim_dom"/>
</dbReference>
<dbReference type="OrthoDB" id="9781032at2"/>
<dbReference type="EMBL" id="CDGG01000001">
    <property type="protein sequence ID" value="CEI82464.1"/>
    <property type="molecule type" value="Genomic_DNA"/>
</dbReference>
<organism evidence="3 4">
    <name type="scientific">Oceanobacillus oncorhynchi</name>
    <dbReference type="NCBI Taxonomy" id="545501"/>
    <lineage>
        <taxon>Bacteria</taxon>
        <taxon>Bacillati</taxon>
        <taxon>Bacillota</taxon>
        <taxon>Bacilli</taxon>
        <taxon>Bacillales</taxon>
        <taxon>Bacillaceae</taxon>
        <taxon>Oceanobacillus</taxon>
    </lineage>
</organism>
<dbReference type="InterPro" id="IPR017144">
    <property type="entry name" value="Xaa-Arg_dipeptidase"/>
</dbReference>
<accession>A0A0A1MRZ1</accession>
<dbReference type="InterPro" id="IPR017439">
    <property type="entry name" value="Amidohydrolase"/>
</dbReference>
<dbReference type="NCBIfam" id="TIGR01891">
    <property type="entry name" value="amidohydrolases"/>
    <property type="match status" value="1"/>
</dbReference>
<dbReference type="Gene3D" id="3.30.70.360">
    <property type="match status" value="1"/>
</dbReference>
<evidence type="ECO:0000313" key="4">
    <source>
        <dbReference type="Proteomes" id="UP000040453"/>
    </source>
</evidence>
<dbReference type="RefSeq" id="WP_042532310.1">
    <property type="nucleotide sequence ID" value="NZ_CDGG01000001.1"/>
</dbReference>
<reference evidence="3 4" key="1">
    <citation type="submission" date="2014-11" db="EMBL/GenBank/DDBJ databases">
        <authorList>
            <person name="Urmite Genomes Urmite Genomes"/>
        </authorList>
    </citation>
    <scope>NUCLEOTIDE SEQUENCE [LARGE SCALE GENOMIC DNA]</scope>
    <source>
        <strain evidence="3 4">Oc5</strain>
    </source>
</reference>
<keyword evidence="4" id="KW-1185">Reference proteome</keyword>
<keyword evidence="3" id="KW-0378">Hydrolase</keyword>
<dbReference type="SUPFAM" id="SSF53187">
    <property type="entry name" value="Zn-dependent exopeptidases"/>
    <property type="match status" value="1"/>
</dbReference>
<evidence type="ECO:0000256" key="1">
    <source>
        <dbReference type="PIRNR" id="PIRNR037226"/>
    </source>
</evidence>
<dbReference type="PANTHER" id="PTHR30575">
    <property type="entry name" value="PEPTIDASE M20"/>
    <property type="match status" value="1"/>
</dbReference>
<dbReference type="AlphaFoldDB" id="A0A0A1MRZ1"/>
<evidence type="ECO:0000313" key="3">
    <source>
        <dbReference type="EMBL" id="CEI82464.1"/>
    </source>
</evidence>
<gene>
    <name evidence="3" type="primary">abgB_2</name>
    <name evidence="3" type="ORF">BN997_02331</name>
</gene>
<dbReference type="PANTHER" id="PTHR30575:SF0">
    <property type="entry name" value="XAA-ARG DIPEPTIDASE"/>
    <property type="match status" value="1"/>
</dbReference>
<dbReference type="GO" id="GO:0046657">
    <property type="term" value="P:folic acid catabolic process"/>
    <property type="evidence" value="ECO:0007669"/>
    <property type="project" value="TreeGrafter"/>
</dbReference>
<dbReference type="FunFam" id="3.30.70.360:FF:000004">
    <property type="entry name" value="Peptidase M20 domain-containing protein 2"/>
    <property type="match status" value="1"/>
</dbReference>
<dbReference type="Pfam" id="PF07687">
    <property type="entry name" value="M20_dimer"/>
    <property type="match status" value="1"/>
</dbReference>
<evidence type="ECO:0000259" key="2">
    <source>
        <dbReference type="Pfam" id="PF07687"/>
    </source>
</evidence>
<name>A0A0A1MRZ1_9BACI</name>
<dbReference type="Proteomes" id="UP000040453">
    <property type="component" value="Unassembled WGS sequence"/>
</dbReference>
<dbReference type="Gene3D" id="3.40.630.10">
    <property type="entry name" value="Zn peptidases"/>
    <property type="match status" value="1"/>
</dbReference>
<dbReference type="InterPro" id="IPR002933">
    <property type="entry name" value="Peptidase_M20"/>
</dbReference>
<dbReference type="GO" id="GO:0016805">
    <property type="term" value="F:dipeptidase activity"/>
    <property type="evidence" value="ECO:0007669"/>
    <property type="project" value="InterPro"/>
</dbReference>